<dbReference type="EMBL" id="DF830074">
    <property type="protein sequence ID" value="GAK65154.1"/>
    <property type="molecule type" value="Genomic_DNA"/>
</dbReference>
<evidence type="ECO:0000256" key="7">
    <source>
        <dbReference type="ARBA" id="ARBA00023242"/>
    </source>
</evidence>
<dbReference type="PANTHER" id="PTHR31845:SF34">
    <property type="entry name" value="TRANSCRIPTIONAL ACTIVATOR OF PROTEASES PRTT"/>
    <property type="match status" value="1"/>
</dbReference>
<dbReference type="InterPro" id="IPR007219">
    <property type="entry name" value="XnlR_reg_dom"/>
</dbReference>
<dbReference type="Proteomes" id="UP000053758">
    <property type="component" value="Unassembled WGS sequence"/>
</dbReference>
<evidence type="ECO:0000313" key="9">
    <source>
        <dbReference type="Proteomes" id="UP000053758"/>
    </source>
</evidence>
<dbReference type="PROSITE" id="PS50048">
    <property type="entry name" value="ZN2_CY6_FUNGAL_2"/>
    <property type="match status" value="1"/>
</dbReference>
<comment type="subcellular location">
    <subcellularLocation>
        <location evidence="1">Nucleus</location>
    </subcellularLocation>
</comment>
<keyword evidence="7" id="KW-0539">Nucleus</keyword>
<dbReference type="SUPFAM" id="SSF57701">
    <property type="entry name" value="Zn2/Cys6 DNA-binding domain"/>
    <property type="match status" value="1"/>
</dbReference>
<dbReference type="HOGENOM" id="CLU_343919_0_0_1"/>
<keyword evidence="3" id="KW-0862">Zinc</keyword>
<evidence type="ECO:0000256" key="1">
    <source>
        <dbReference type="ARBA" id="ARBA00004123"/>
    </source>
</evidence>
<name>A0A081CEQ8_PSEA2</name>
<keyword evidence="4" id="KW-0805">Transcription regulation</keyword>
<dbReference type="RefSeq" id="XP_014656941.1">
    <property type="nucleotide sequence ID" value="XM_014801455.1"/>
</dbReference>
<dbReference type="GO" id="GO:0000976">
    <property type="term" value="F:transcription cis-regulatory region binding"/>
    <property type="evidence" value="ECO:0007669"/>
    <property type="project" value="TreeGrafter"/>
</dbReference>
<dbReference type="GO" id="GO:0000981">
    <property type="term" value="F:DNA-binding transcription factor activity, RNA polymerase II-specific"/>
    <property type="evidence" value="ECO:0007669"/>
    <property type="project" value="InterPro"/>
</dbReference>
<reference evidence="9" key="1">
    <citation type="journal article" date="2014" name="Genome Announc.">
        <title>Draft Genome Sequence of the Yeast Pseudozyma antarctica Type Strain JCM10317, a Producer of the Glycolipid Biosurfactants, Mannosylerythritol Lipids.</title>
        <authorList>
            <person name="Saika A."/>
            <person name="Koike H."/>
            <person name="Hori T."/>
            <person name="Fukuoka T."/>
            <person name="Sato S."/>
            <person name="Habe H."/>
            <person name="Kitamoto D."/>
            <person name="Morita T."/>
        </authorList>
    </citation>
    <scope>NUCLEOTIDE SEQUENCE [LARGE SCALE GENOMIC DNA]</scope>
    <source>
        <strain evidence="9">JCM 10317</strain>
    </source>
</reference>
<evidence type="ECO:0000256" key="4">
    <source>
        <dbReference type="ARBA" id="ARBA00023015"/>
    </source>
</evidence>
<gene>
    <name evidence="8" type="ORF">PAN0_007d3371</name>
</gene>
<dbReference type="InterPro" id="IPR051089">
    <property type="entry name" value="prtT"/>
</dbReference>
<dbReference type="Pfam" id="PF04082">
    <property type="entry name" value="Fungal_trans"/>
    <property type="match status" value="1"/>
</dbReference>
<dbReference type="Gene3D" id="4.10.240.10">
    <property type="entry name" value="Zn(2)-C6 fungal-type DNA-binding domain"/>
    <property type="match status" value="1"/>
</dbReference>
<dbReference type="Pfam" id="PF00172">
    <property type="entry name" value="Zn_clus"/>
    <property type="match status" value="1"/>
</dbReference>
<keyword evidence="6" id="KW-0804">Transcription</keyword>
<evidence type="ECO:0000256" key="6">
    <source>
        <dbReference type="ARBA" id="ARBA00023163"/>
    </source>
</evidence>
<dbReference type="PROSITE" id="PS00463">
    <property type="entry name" value="ZN2_CY6_FUNGAL_1"/>
    <property type="match status" value="1"/>
</dbReference>
<proteinExistence type="predicted"/>
<dbReference type="OrthoDB" id="3163292at2759"/>
<protein>
    <submittedName>
        <fullName evidence="8">C6 finger domain protein</fullName>
    </submittedName>
</protein>
<evidence type="ECO:0000313" key="8">
    <source>
        <dbReference type="EMBL" id="GAK65154.1"/>
    </source>
</evidence>
<accession>A0A081CEQ8</accession>
<keyword evidence="2" id="KW-0479">Metal-binding</keyword>
<keyword evidence="9" id="KW-1185">Reference proteome</keyword>
<dbReference type="GO" id="GO:0005634">
    <property type="term" value="C:nucleus"/>
    <property type="evidence" value="ECO:0007669"/>
    <property type="project" value="UniProtKB-SubCell"/>
</dbReference>
<dbReference type="AlphaFoldDB" id="A0A081CEQ8"/>
<evidence type="ECO:0000256" key="5">
    <source>
        <dbReference type="ARBA" id="ARBA00023125"/>
    </source>
</evidence>
<dbReference type="GO" id="GO:0008270">
    <property type="term" value="F:zinc ion binding"/>
    <property type="evidence" value="ECO:0007669"/>
    <property type="project" value="InterPro"/>
</dbReference>
<organism evidence="8 9">
    <name type="scientific">Pseudozyma antarctica</name>
    <name type="common">Yeast</name>
    <name type="synonym">Candida antarctica</name>
    <dbReference type="NCBI Taxonomy" id="84753"/>
    <lineage>
        <taxon>Eukaryota</taxon>
        <taxon>Fungi</taxon>
        <taxon>Dikarya</taxon>
        <taxon>Basidiomycota</taxon>
        <taxon>Ustilaginomycotina</taxon>
        <taxon>Ustilaginomycetes</taxon>
        <taxon>Ustilaginales</taxon>
        <taxon>Ustilaginaceae</taxon>
        <taxon>Moesziomyces</taxon>
    </lineage>
</organism>
<dbReference type="InterPro" id="IPR001138">
    <property type="entry name" value="Zn2Cys6_DnaBD"/>
</dbReference>
<dbReference type="PANTHER" id="PTHR31845">
    <property type="entry name" value="FINGER DOMAIN PROTEIN, PUTATIVE-RELATED"/>
    <property type="match status" value="1"/>
</dbReference>
<dbReference type="GeneID" id="26304200"/>
<dbReference type="GO" id="GO:0006351">
    <property type="term" value="P:DNA-templated transcription"/>
    <property type="evidence" value="ECO:0007669"/>
    <property type="project" value="InterPro"/>
</dbReference>
<evidence type="ECO:0000256" key="2">
    <source>
        <dbReference type="ARBA" id="ARBA00022723"/>
    </source>
</evidence>
<dbReference type="SMART" id="SM00066">
    <property type="entry name" value="GAL4"/>
    <property type="match status" value="1"/>
</dbReference>
<sequence>MDSPGGSASLVQEDGSRKKPHRARVACTRCRSQKLRCDGLIPCSRCIRANVPCADPLERTRRRLSSRDEHAHTLLRLSSATAQTKPAHGQISPVPESNGREVPIDPRFVRRLQADLKGVVSRLEAVEARVGIAFNADPLSAGGDHDQPPLRSAAMHESVRAPFTDMMEKGADESNLPSRGSSPELVQPYQSATVNGNDPRQPADSGIEDRSELDTVRIELARVQRASEKAPASAYLAADLRAADPISRGLISNDLAAWLLDWFLEHCHPFLPVLDAGASNKIARMREESPFLLTVILAIGLRFDALRTCRLAEAGGTTGLSDSLTQMTEVLLGQTLLRSRFRLSDVQAVLFLHAWGLRPIGQGSDPWILSGHAFRLAKRLGVEKTVTSSHSFGRDFLSSRRTWLLLCASDCFPSLGFGRPFSPKENLDLCAHIIASLKQDHLFKGIDIGPDAFVAAQGELAQISRRLLDWVADASSQLNFRSNKTHEADDSSWIDVDSIWTRYQELSQSLQMCEAQWDEGLQSPVANASAALYRWHVRLCLPSFALRLNDIADRTSIARSRAQDLVSGRETGSKASRFRSIYHQAILRSSEAIVRLHAQDEEGMLTYVPDYLVMALAQACSARIGLLESGLGPDKSQRRRAAGGERGTGRQTGGEKRETELVASALASLDRLATQGVSLARYLSAKVVDAAKKARLAIPQRSDFRHRKAAATEVEATKPAKRPRRNARPCAGERGADSGSVNNAIINDGPSWAAAGETSGQHMDPYISPAASSLQDLLEVRWPEADDLDLWFDADDPLRLLFGENADLLAPGAFDLNMDLVASDS</sequence>
<dbReference type="CDD" id="cd12148">
    <property type="entry name" value="fungal_TF_MHR"/>
    <property type="match status" value="1"/>
</dbReference>
<evidence type="ECO:0000256" key="3">
    <source>
        <dbReference type="ARBA" id="ARBA00022833"/>
    </source>
</evidence>
<dbReference type="CDD" id="cd00067">
    <property type="entry name" value="GAL4"/>
    <property type="match status" value="1"/>
</dbReference>
<keyword evidence="5" id="KW-0238">DNA-binding</keyword>
<dbReference type="InterPro" id="IPR036864">
    <property type="entry name" value="Zn2-C6_fun-type_DNA-bd_sf"/>
</dbReference>